<dbReference type="FunFam" id="1.10.10.10:FF:000001">
    <property type="entry name" value="LysR family transcriptional regulator"/>
    <property type="match status" value="1"/>
</dbReference>
<sequence>MEFYQLQSFLTVAREGNLTKAAGLLHLSQSALSNQIKSLEGEVGTDLFQRMPRGMELSFAGRKLLSHAETAVRAMEDFGTAARGLGDNLSGRLSVGLNTDPSFLRIADLDSRMGAKFPLVDLEFLPSQTLATTSLLNGEVLDVGFRFGKSGDNGICEEWIADSRFPFMHCYPVTNRERCFKNQLLHIIFSFCCRKSVEFIFLLK</sequence>
<dbReference type="InterPro" id="IPR000847">
    <property type="entry name" value="LysR_HTH_N"/>
</dbReference>
<dbReference type="STRING" id="1519643.SAMN06295933_2343"/>
<keyword evidence="7" id="KW-1185">Reference proteome</keyword>
<dbReference type="PRINTS" id="PR00039">
    <property type="entry name" value="HTHLYSR"/>
</dbReference>
<accession>A0A1X7DYH1</accession>
<name>A0A1X7DYH1_9BACT</name>
<dbReference type="Gene3D" id="1.10.10.10">
    <property type="entry name" value="Winged helix-like DNA-binding domain superfamily/Winged helix DNA-binding domain"/>
    <property type="match status" value="1"/>
</dbReference>
<dbReference type="GO" id="GO:0003677">
    <property type="term" value="F:DNA binding"/>
    <property type="evidence" value="ECO:0007669"/>
    <property type="project" value="UniProtKB-KW"/>
</dbReference>
<feature type="domain" description="HTH lysR-type" evidence="5">
    <location>
        <begin position="1"/>
        <end position="58"/>
    </location>
</feature>
<keyword evidence="2" id="KW-0805">Transcription regulation</keyword>
<gene>
    <name evidence="6" type="ORF">SAMN06295933_2343</name>
</gene>
<evidence type="ECO:0000313" key="6">
    <source>
        <dbReference type="EMBL" id="SMF23678.1"/>
    </source>
</evidence>
<comment type="similarity">
    <text evidence="1">Belongs to the LysR transcriptional regulatory family.</text>
</comment>
<evidence type="ECO:0000256" key="1">
    <source>
        <dbReference type="ARBA" id="ARBA00009437"/>
    </source>
</evidence>
<dbReference type="EMBL" id="FWZU01000004">
    <property type="protein sequence ID" value="SMF23678.1"/>
    <property type="molecule type" value="Genomic_DNA"/>
</dbReference>
<dbReference type="PANTHER" id="PTHR30346:SF0">
    <property type="entry name" value="HCA OPERON TRANSCRIPTIONAL ACTIVATOR HCAR"/>
    <property type="match status" value="1"/>
</dbReference>
<dbReference type="PROSITE" id="PS50931">
    <property type="entry name" value="HTH_LYSR"/>
    <property type="match status" value="1"/>
</dbReference>
<evidence type="ECO:0000256" key="2">
    <source>
        <dbReference type="ARBA" id="ARBA00023015"/>
    </source>
</evidence>
<dbReference type="GO" id="GO:0003700">
    <property type="term" value="F:DNA-binding transcription factor activity"/>
    <property type="evidence" value="ECO:0007669"/>
    <property type="project" value="InterPro"/>
</dbReference>
<keyword evidence="3" id="KW-0238">DNA-binding</keyword>
<dbReference type="GO" id="GO:0032993">
    <property type="term" value="C:protein-DNA complex"/>
    <property type="evidence" value="ECO:0007669"/>
    <property type="project" value="TreeGrafter"/>
</dbReference>
<proteinExistence type="inferred from homology"/>
<organism evidence="6 7">
    <name type="scientific">Desulfovibrio gilichinskyi</name>
    <dbReference type="NCBI Taxonomy" id="1519643"/>
    <lineage>
        <taxon>Bacteria</taxon>
        <taxon>Pseudomonadati</taxon>
        <taxon>Thermodesulfobacteriota</taxon>
        <taxon>Desulfovibrionia</taxon>
        <taxon>Desulfovibrionales</taxon>
        <taxon>Desulfovibrionaceae</taxon>
        <taxon>Desulfovibrio</taxon>
    </lineage>
</organism>
<evidence type="ECO:0000313" key="7">
    <source>
        <dbReference type="Proteomes" id="UP000192906"/>
    </source>
</evidence>
<dbReference type="InterPro" id="IPR036388">
    <property type="entry name" value="WH-like_DNA-bd_sf"/>
</dbReference>
<dbReference type="SUPFAM" id="SSF46785">
    <property type="entry name" value="Winged helix' DNA-binding domain"/>
    <property type="match status" value="1"/>
</dbReference>
<dbReference type="PANTHER" id="PTHR30346">
    <property type="entry name" value="TRANSCRIPTIONAL DUAL REGULATOR HCAR-RELATED"/>
    <property type="match status" value="1"/>
</dbReference>
<dbReference type="RefSeq" id="WP_085102420.1">
    <property type="nucleotide sequence ID" value="NZ_FWZU01000004.1"/>
</dbReference>
<dbReference type="Proteomes" id="UP000192906">
    <property type="component" value="Unassembled WGS sequence"/>
</dbReference>
<dbReference type="InterPro" id="IPR036390">
    <property type="entry name" value="WH_DNA-bd_sf"/>
</dbReference>
<protein>
    <submittedName>
        <fullName evidence="6">Regulatory helix-turn-helix protein, lysR family</fullName>
    </submittedName>
</protein>
<evidence type="ECO:0000256" key="4">
    <source>
        <dbReference type="ARBA" id="ARBA00023163"/>
    </source>
</evidence>
<dbReference type="OrthoDB" id="5317428at2"/>
<keyword evidence="4" id="KW-0804">Transcription</keyword>
<evidence type="ECO:0000256" key="3">
    <source>
        <dbReference type="ARBA" id="ARBA00023125"/>
    </source>
</evidence>
<dbReference type="Pfam" id="PF00126">
    <property type="entry name" value="HTH_1"/>
    <property type="match status" value="1"/>
</dbReference>
<reference evidence="7" key="1">
    <citation type="submission" date="2017-04" db="EMBL/GenBank/DDBJ databases">
        <authorList>
            <person name="Varghese N."/>
            <person name="Submissions S."/>
        </authorList>
    </citation>
    <scope>NUCLEOTIDE SEQUENCE [LARGE SCALE GENOMIC DNA]</scope>
    <source>
        <strain evidence="7">K3S</strain>
    </source>
</reference>
<evidence type="ECO:0000259" key="5">
    <source>
        <dbReference type="PROSITE" id="PS50931"/>
    </source>
</evidence>
<dbReference type="AlphaFoldDB" id="A0A1X7DYH1"/>